<dbReference type="Pfam" id="PF00542">
    <property type="entry name" value="Ribosomal_L12"/>
    <property type="match status" value="1"/>
</dbReference>
<evidence type="ECO:0000256" key="3">
    <source>
        <dbReference type="ARBA" id="ARBA00023274"/>
    </source>
</evidence>
<keyword evidence="3" id="KW-0687">Ribonucleoprotein</keyword>
<dbReference type="SUPFAM" id="SSF54736">
    <property type="entry name" value="ClpS-like"/>
    <property type="match status" value="1"/>
</dbReference>
<keyword evidence="5" id="KW-1185">Reference proteome</keyword>
<dbReference type="PANTHER" id="PTHR45987">
    <property type="entry name" value="39S RIBOSOMAL PROTEIN L12"/>
    <property type="match status" value="1"/>
</dbReference>
<evidence type="ECO:0000256" key="1">
    <source>
        <dbReference type="ARBA" id="ARBA00007197"/>
    </source>
</evidence>
<keyword evidence="2" id="KW-0689">Ribosomal protein</keyword>
<evidence type="ECO:0000259" key="4">
    <source>
        <dbReference type="Pfam" id="PF00542"/>
    </source>
</evidence>
<dbReference type="Gene3D" id="3.30.1390.10">
    <property type="match status" value="1"/>
</dbReference>
<dbReference type="WBParaSite" id="scaffold34890_cov305.g21962">
    <property type="protein sequence ID" value="scaffold34890_cov305.g21962"/>
    <property type="gene ID" value="scaffold34890_cov305.g21962"/>
</dbReference>
<dbReference type="InterPro" id="IPR014719">
    <property type="entry name" value="Ribosomal_bL12_C/ClpS-like"/>
</dbReference>
<dbReference type="GO" id="GO:0005762">
    <property type="term" value="C:mitochondrial large ribosomal subunit"/>
    <property type="evidence" value="ECO:0007669"/>
    <property type="project" value="TreeGrafter"/>
</dbReference>
<name>A0A915MDP0_MELJA</name>
<sequence length="192" mass="21173">MLIRYANFVLQSSKPYGFRFLSSAASAVESTLPEDSAPKKVNERHVSSQIEKLVDEIASLSLLEVTVDFLILSQVSDLNYALKKRLNISDQQMFPMAGVLSTPQTSQAGTFAQKEDDAPTKTSFAVKLSKYDESKKVALIKEVKACVQGLNLVQAKKLVESFPIEIKTDLGMKEAEELKIQLEKAGAICEII</sequence>
<dbReference type="GO" id="GO:0003735">
    <property type="term" value="F:structural constituent of ribosome"/>
    <property type="evidence" value="ECO:0007669"/>
    <property type="project" value="InterPro"/>
</dbReference>
<dbReference type="PANTHER" id="PTHR45987:SF4">
    <property type="entry name" value="LARGE RIBOSOMAL SUBUNIT PROTEIN BL12M"/>
    <property type="match status" value="1"/>
</dbReference>
<accession>A0A915MDP0</accession>
<organism evidence="5 6">
    <name type="scientific">Meloidogyne javanica</name>
    <name type="common">Root-knot nematode worm</name>
    <dbReference type="NCBI Taxonomy" id="6303"/>
    <lineage>
        <taxon>Eukaryota</taxon>
        <taxon>Metazoa</taxon>
        <taxon>Ecdysozoa</taxon>
        <taxon>Nematoda</taxon>
        <taxon>Chromadorea</taxon>
        <taxon>Rhabditida</taxon>
        <taxon>Tylenchina</taxon>
        <taxon>Tylenchomorpha</taxon>
        <taxon>Tylenchoidea</taxon>
        <taxon>Meloidogynidae</taxon>
        <taxon>Meloidogyninae</taxon>
        <taxon>Meloidogyne</taxon>
        <taxon>Meloidogyne incognita group</taxon>
    </lineage>
</organism>
<feature type="domain" description="Large ribosomal subunit protein bL12 C-terminal" evidence="4">
    <location>
        <begin position="124"/>
        <end position="191"/>
    </location>
</feature>
<reference evidence="6" key="1">
    <citation type="submission" date="2022-11" db="UniProtKB">
        <authorList>
            <consortium name="WormBaseParasite"/>
        </authorList>
    </citation>
    <scope>IDENTIFICATION</scope>
</reference>
<dbReference type="Proteomes" id="UP000887561">
    <property type="component" value="Unplaced"/>
</dbReference>
<evidence type="ECO:0000256" key="2">
    <source>
        <dbReference type="ARBA" id="ARBA00022980"/>
    </source>
</evidence>
<dbReference type="GO" id="GO:0003729">
    <property type="term" value="F:mRNA binding"/>
    <property type="evidence" value="ECO:0007669"/>
    <property type="project" value="TreeGrafter"/>
</dbReference>
<dbReference type="AlphaFoldDB" id="A0A915MDP0"/>
<dbReference type="FunFam" id="3.30.1390.10:FF:000001">
    <property type="entry name" value="50S ribosomal protein L7/L12"/>
    <property type="match status" value="1"/>
</dbReference>
<dbReference type="InterPro" id="IPR000206">
    <property type="entry name" value="Ribosomal_bL12"/>
</dbReference>
<evidence type="ECO:0000313" key="5">
    <source>
        <dbReference type="Proteomes" id="UP000887561"/>
    </source>
</evidence>
<proteinExistence type="inferred from homology"/>
<dbReference type="GO" id="GO:0006412">
    <property type="term" value="P:translation"/>
    <property type="evidence" value="ECO:0007669"/>
    <property type="project" value="InterPro"/>
</dbReference>
<dbReference type="InterPro" id="IPR013823">
    <property type="entry name" value="Ribosomal_bL12_C"/>
</dbReference>
<evidence type="ECO:0000313" key="6">
    <source>
        <dbReference type="WBParaSite" id="scaffold34890_cov305.g21962"/>
    </source>
</evidence>
<protein>
    <submittedName>
        <fullName evidence="6">Ribosomal protein L7/L12 C-terminal domain-containing protein</fullName>
    </submittedName>
</protein>
<comment type="similarity">
    <text evidence="1">Belongs to the bacterial ribosomal protein bL12 family.</text>
</comment>